<accession>A0A8C0U245</accession>
<sequence length="86" mass="9127">MGVSRDWGCPEFWGAPGFGVPPHAATPGDTHRGAYTAFMKSHRCYDLIPTSSKLVVFDTSLQVCQGRGGTFGLTLVGDLGFSCSSQ</sequence>
<evidence type="ECO:0000313" key="1">
    <source>
        <dbReference type="Ensembl" id="ENSCCEP00000001034.1"/>
    </source>
</evidence>
<dbReference type="Gene3D" id="3.10.580.10">
    <property type="entry name" value="CBS-domain"/>
    <property type="match status" value="1"/>
</dbReference>
<protein>
    <submittedName>
        <fullName evidence="1">Uncharacterized protein</fullName>
    </submittedName>
</protein>
<proteinExistence type="predicted"/>
<dbReference type="Ensembl" id="ENSCCET00000001892.1">
    <property type="protein sequence ID" value="ENSCCEP00000001034.1"/>
    <property type="gene ID" value="ENSCCEG00000001302.1"/>
</dbReference>
<reference evidence="1" key="1">
    <citation type="submission" date="2025-08" db="UniProtKB">
        <authorList>
            <consortium name="Ensembl"/>
        </authorList>
    </citation>
    <scope>IDENTIFICATION</scope>
</reference>
<dbReference type="AlphaFoldDB" id="A0A8C0U245"/>
<evidence type="ECO:0000313" key="2">
    <source>
        <dbReference type="Proteomes" id="UP000694410"/>
    </source>
</evidence>
<dbReference type="Proteomes" id="UP000694410">
    <property type="component" value="Unplaced"/>
</dbReference>
<keyword evidence="2" id="KW-1185">Reference proteome</keyword>
<dbReference type="InterPro" id="IPR046342">
    <property type="entry name" value="CBS_dom_sf"/>
</dbReference>
<reference evidence="1" key="2">
    <citation type="submission" date="2025-09" db="UniProtKB">
        <authorList>
            <consortium name="Ensembl"/>
        </authorList>
    </citation>
    <scope>IDENTIFICATION</scope>
</reference>
<organism evidence="1 2">
    <name type="scientific">Cyanistes caeruleus</name>
    <name type="common">Eurasian blue tit</name>
    <name type="synonym">Parus caeruleus</name>
    <dbReference type="NCBI Taxonomy" id="156563"/>
    <lineage>
        <taxon>Eukaryota</taxon>
        <taxon>Metazoa</taxon>
        <taxon>Chordata</taxon>
        <taxon>Craniata</taxon>
        <taxon>Vertebrata</taxon>
        <taxon>Euteleostomi</taxon>
        <taxon>Archelosauria</taxon>
        <taxon>Archosauria</taxon>
        <taxon>Dinosauria</taxon>
        <taxon>Saurischia</taxon>
        <taxon>Theropoda</taxon>
        <taxon>Coelurosauria</taxon>
        <taxon>Aves</taxon>
        <taxon>Neognathae</taxon>
        <taxon>Neoaves</taxon>
        <taxon>Telluraves</taxon>
        <taxon>Australaves</taxon>
        <taxon>Passeriformes</taxon>
        <taxon>Paridae</taxon>
        <taxon>Cyanistes</taxon>
    </lineage>
</organism>
<name>A0A8C0U245_CYACU</name>